<gene>
    <name evidence="6" type="ORF">OJAV_G00207230</name>
</gene>
<dbReference type="EMBL" id="CM012457">
    <property type="protein sequence ID" value="RVE58220.1"/>
    <property type="molecule type" value="Genomic_DNA"/>
</dbReference>
<protein>
    <recommendedName>
        <fullName evidence="3">Gypsy retrotransposon integrase-like protein 1</fullName>
        <ecNumber evidence="2">3.1.26.4</ecNumber>
    </recommendedName>
</protein>
<organism evidence="6 7">
    <name type="scientific">Oryzias javanicus</name>
    <name type="common">Javanese ricefish</name>
    <name type="synonym">Aplocheilus javanicus</name>
    <dbReference type="NCBI Taxonomy" id="123683"/>
    <lineage>
        <taxon>Eukaryota</taxon>
        <taxon>Metazoa</taxon>
        <taxon>Chordata</taxon>
        <taxon>Craniata</taxon>
        <taxon>Vertebrata</taxon>
        <taxon>Euteleostomi</taxon>
        <taxon>Actinopterygii</taxon>
        <taxon>Neopterygii</taxon>
        <taxon>Teleostei</taxon>
        <taxon>Neoteleostei</taxon>
        <taxon>Acanthomorphata</taxon>
        <taxon>Ovalentaria</taxon>
        <taxon>Atherinomorphae</taxon>
        <taxon>Beloniformes</taxon>
        <taxon>Adrianichthyidae</taxon>
        <taxon>Oryziinae</taxon>
        <taxon>Oryzias</taxon>
    </lineage>
</organism>
<sequence length="471" mass="53214">DDVIVYSKDFATHLNHLERVFEALGRYGLLLRPEKCMLFHKKVKFLGHEVSGDGVSPDPEKTAAVQSWDPPATVKQTAKLGAVEQRLQIASTDPECGGDQLVQAMDVPNETGEPFEGWGWNPTLWRFEQEKDPTVCQVRNYLTQGGLPGAAERQELSQPIKRLLHQWRKFEMIEGVLCRRVKDSLTCETLRQVVVPSSKTATLVEFCHQKSGHPGSDRMLTTLRRNFYWPQMEKTVQCYVETCSRCLLYKTKADRRAPLAPFTARAPMHIVAMDFLTLGRPTDRYQNILVVTDLFTKYAWAIPTPDQTAVATARALWTHVIQPFGFPEVIHSDQGPGFESKLMKELCLVYGCRKSRTTPYHPQGNGACERFNQTLLSLLGTLETEQQSNWAGHLPGLVQAYNNTVHASTKYAPSFLMFGRHFRTPVDMLMGAATVTNTTNTTEWESGFWFWTRGGGRRENLATDGKANLRS</sequence>
<evidence type="ECO:0000256" key="3">
    <source>
        <dbReference type="ARBA" id="ARBA00039658"/>
    </source>
</evidence>
<dbReference type="InterPro" id="IPR012337">
    <property type="entry name" value="RNaseH-like_sf"/>
</dbReference>
<dbReference type="InterPro" id="IPR001584">
    <property type="entry name" value="Integrase_cat-core"/>
</dbReference>
<keyword evidence="7" id="KW-1185">Reference proteome</keyword>
<comment type="similarity">
    <text evidence="1">Belongs to the beta type-B retroviral polymerase family. HERV class-II K(HML-2) pol subfamily.</text>
</comment>
<dbReference type="Gene3D" id="3.30.420.10">
    <property type="entry name" value="Ribonuclease H-like superfamily/Ribonuclease H"/>
    <property type="match status" value="1"/>
</dbReference>
<dbReference type="SUPFAM" id="SSF56672">
    <property type="entry name" value="DNA/RNA polymerases"/>
    <property type="match status" value="1"/>
</dbReference>
<evidence type="ECO:0000313" key="6">
    <source>
        <dbReference type="EMBL" id="RVE58220.1"/>
    </source>
</evidence>
<dbReference type="GO" id="GO:0003676">
    <property type="term" value="F:nucleic acid binding"/>
    <property type="evidence" value="ECO:0007669"/>
    <property type="project" value="InterPro"/>
</dbReference>
<dbReference type="InterPro" id="IPR036397">
    <property type="entry name" value="RNaseH_sf"/>
</dbReference>
<dbReference type="FunFam" id="1.10.340.70:FF:000001">
    <property type="entry name" value="Retrovirus-related Pol polyprotein from transposon gypsy-like Protein"/>
    <property type="match status" value="1"/>
</dbReference>
<reference evidence="6 7" key="2">
    <citation type="submission" date="2019-01" db="EMBL/GenBank/DDBJ databases">
        <title>A chromosome length genome reference of the Java medaka (oryzias javanicus).</title>
        <authorList>
            <person name="Herpin A."/>
            <person name="Takehana Y."/>
            <person name="Naruse K."/>
            <person name="Ansai S."/>
            <person name="Kawaguchi M."/>
        </authorList>
    </citation>
    <scope>NUCLEOTIDE SEQUENCE [LARGE SCALE GENOMIC DNA]</scope>
    <source>
        <strain evidence="6">RS831</strain>
        <tissue evidence="6">Whole body</tissue>
    </source>
</reference>
<evidence type="ECO:0000259" key="4">
    <source>
        <dbReference type="PROSITE" id="PS50878"/>
    </source>
</evidence>
<dbReference type="Proteomes" id="UP000283210">
    <property type="component" value="Chromosome 21"/>
</dbReference>
<dbReference type="PANTHER" id="PTHR37984:SF15">
    <property type="entry name" value="INTEGRASE CATALYTIC DOMAIN-CONTAINING PROTEIN"/>
    <property type="match status" value="1"/>
</dbReference>
<dbReference type="AlphaFoldDB" id="A0A437C6J3"/>
<dbReference type="InterPro" id="IPR043128">
    <property type="entry name" value="Rev_trsase/Diguanyl_cyclase"/>
</dbReference>
<dbReference type="InterPro" id="IPR050951">
    <property type="entry name" value="Retrovirus_Pol_polyprotein"/>
</dbReference>
<dbReference type="Pfam" id="PF00078">
    <property type="entry name" value="RVT_1"/>
    <property type="match status" value="1"/>
</dbReference>
<dbReference type="PROSITE" id="PS50994">
    <property type="entry name" value="INTEGRASE"/>
    <property type="match status" value="1"/>
</dbReference>
<feature type="non-terminal residue" evidence="6">
    <location>
        <position position="1"/>
    </location>
</feature>
<dbReference type="PANTHER" id="PTHR37984">
    <property type="entry name" value="PROTEIN CBG26694"/>
    <property type="match status" value="1"/>
</dbReference>
<dbReference type="Gene3D" id="3.30.70.270">
    <property type="match status" value="1"/>
</dbReference>
<reference evidence="6 7" key="1">
    <citation type="submission" date="2018-11" db="EMBL/GenBank/DDBJ databases">
        <authorList>
            <person name="Lopez-Roques C."/>
            <person name="Donnadieu C."/>
            <person name="Bouchez O."/>
            <person name="Klopp C."/>
            <person name="Cabau C."/>
            <person name="Zahm M."/>
        </authorList>
    </citation>
    <scope>NUCLEOTIDE SEQUENCE [LARGE SCALE GENOMIC DNA]</scope>
    <source>
        <strain evidence="6">RS831</strain>
        <tissue evidence="6">Whole body</tissue>
    </source>
</reference>
<evidence type="ECO:0000259" key="5">
    <source>
        <dbReference type="PROSITE" id="PS50994"/>
    </source>
</evidence>
<dbReference type="SUPFAM" id="SSF53098">
    <property type="entry name" value="Ribonuclease H-like"/>
    <property type="match status" value="1"/>
</dbReference>
<dbReference type="EC" id="3.1.26.4" evidence="2"/>
<dbReference type="Gene3D" id="1.10.340.70">
    <property type="match status" value="1"/>
</dbReference>
<dbReference type="GO" id="GO:0004523">
    <property type="term" value="F:RNA-DNA hybrid ribonuclease activity"/>
    <property type="evidence" value="ECO:0007669"/>
    <property type="project" value="UniProtKB-EC"/>
</dbReference>
<evidence type="ECO:0000256" key="2">
    <source>
        <dbReference type="ARBA" id="ARBA00012180"/>
    </source>
</evidence>
<dbReference type="InterPro" id="IPR000477">
    <property type="entry name" value="RT_dom"/>
</dbReference>
<accession>A0A437C6J3</accession>
<dbReference type="Pfam" id="PF00665">
    <property type="entry name" value="rve"/>
    <property type="match status" value="1"/>
</dbReference>
<dbReference type="GO" id="GO:0015074">
    <property type="term" value="P:DNA integration"/>
    <property type="evidence" value="ECO:0007669"/>
    <property type="project" value="InterPro"/>
</dbReference>
<evidence type="ECO:0000313" key="7">
    <source>
        <dbReference type="Proteomes" id="UP000283210"/>
    </source>
</evidence>
<feature type="domain" description="Reverse transcriptase" evidence="4">
    <location>
        <begin position="1"/>
        <end position="50"/>
    </location>
</feature>
<dbReference type="InterPro" id="IPR043502">
    <property type="entry name" value="DNA/RNA_pol_sf"/>
</dbReference>
<evidence type="ECO:0000256" key="1">
    <source>
        <dbReference type="ARBA" id="ARBA00010879"/>
    </source>
</evidence>
<proteinExistence type="inferred from homology"/>
<dbReference type="PROSITE" id="PS50878">
    <property type="entry name" value="RT_POL"/>
    <property type="match status" value="1"/>
</dbReference>
<dbReference type="FunFam" id="3.30.420.10:FF:000032">
    <property type="entry name" value="Retrovirus-related Pol polyprotein from transposon 297-like Protein"/>
    <property type="match status" value="1"/>
</dbReference>
<dbReference type="Pfam" id="PF17921">
    <property type="entry name" value="Integrase_H2C2"/>
    <property type="match status" value="1"/>
</dbReference>
<name>A0A437C6J3_ORYJA</name>
<feature type="domain" description="Integrase catalytic" evidence="5">
    <location>
        <begin position="263"/>
        <end position="421"/>
    </location>
</feature>
<dbReference type="InterPro" id="IPR041588">
    <property type="entry name" value="Integrase_H2C2"/>
</dbReference>
<dbReference type="OrthoDB" id="441285at2759"/>